<feature type="transmembrane region" description="Helical" evidence="1">
    <location>
        <begin position="12"/>
        <end position="33"/>
    </location>
</feature>
<name>A0ABV4NXC4_9GAMM</name>
<evidence type="ECO:0000313" key="3">
    <source>
        <dbReference type="Proteomes" id="UP001569428"/>
    </source>
</evidence>
<gene>
    <name evidence="2" type="ORF">ACCI49_07115</name>
</gene>
<comment type="caution">
    <text evidence="2">The sequence shown here is derived from an EMBL/GenBank/DDBJ whole genome shotgun (WGS) entry which is preliminary data.</text>
</comment>
<protein>
    <submittedName>
        <fullName evidence="2">Uncharacterized protein</fullName>
    </submittedName>
</protein>
<feature type="transmembrane region" description="Helical" evidence="1">
    <location>
        <begin position="45"/>
        <end position="65"/>
    </location>
</feature>
<dbReference type="Proteomes" id="UP001569428">
    <property type="component" value="Unassembled WGS sequence"/>
</dbReference>
<evidence type="ECO:0000256" key="1">
    <source>
        <dbReference type="SAM" id="Phobius"/>
    </source>
</evidence>
<dbReference type="RefSeq" id="WP_371838261.1">
    <property type="nucleotide sequence ID" value="NZ_JBGMEK010000011.1"/>
</dbReference>
<keyword evidence="1" id="KW-0812">Transmembrane</keyword>
<proteinExistence type="predicted"/>
<sequence length="85" mass="9590">MIKLFMDKDNLYFAFTLLLAVMGGFMFFCFLWLLEAVSEKFGIFLPHWVFVISLGSVVGLIIGGVDMATRCYSRSLQDDMSGSCK</sequence>
<keyword evidence="1" id="KW-1133">Transmembrane helix</keyword>
<keyword evidence="3" id="KW-1185">Reference proteome</keyword>
<evidence type="ECO:0000313" key="2">
    <source>
        <dbReference type="EMBL" id="MFA0810687.1"/>
    </source>
</evidence>
<reference evidence="2 3" key="1">
    <citation type="submission" date="2024-08" db="EMBL/GenBank/DDBJ databases">
        <authorList>
            <person name="Ishaq N."/>
        </authorList>
    </citation>
    <scope>NUCLEOTIDE SEQUENCE [LARGE SCALE GENOMIC DNA]</scope>
    <source>
        <strain evidence="2 3">DSM 18651</strain>
    </source>
</reference>
<organism evidence="2 3">
    <name type="scientific">Microbulbifer epialgicus</name>
    <dbReference type="NCBI Taxonomy" id="393907"/>
    <lineage>
        <taxon>Bacteria</taxon>
        <taxon>Pseudomonadati</taxon>
        <taxon>Pseudomonadota</taxon>
        <taxon>Gammaproteobacteria</taxon>
        <taxon>Cellvibrionales</taxon>
        <taxon>Microbulbiferaceae</taxon>
        <taxon>Microbulbifer</taxon>
    </lineage>
</organism>
<keyword evidence="1" id="KW-0472">Membrane</keyword>
<accession>A0ABV4NXC4</accession>
<dbReference type="EMBL" id="JBGMEK010000011">
    <property type="protein sequence ID" value="MFA0810687.1"/>
    <property type="molecule type" value="Genomic_DNA"/>
</dbReference>